<name>A0A3N6LLR6_9EURY</name>
<feature type="domain" description="Bacterioopsin transcriptional activator GAF and HTH associated" evidence="5">
    <location>
        <begin position="20"/>
        <end position="149"/>
    </location>
</feature>
<keyword evidence="2" id="KW-0804">Transcription</keyword>
<keyword evidence="1" id="KW-0805">Transcription regulation</keyword>
<dbReference type="AlphaFoldDB" id="A0A3N6LLR6"/>
<dbReference type="CDD" id="cd06171">
    <property type="entry name" value="Sigma70_r4"/>
    <property type="match status" value="1"/>
</dbReference>
<evidence type="ECO:0000313" key="6">
    <source>
        <dbReference type="EMBL" id="RQG89973.1"/>
    </source>
</evidence>
<feature type="region of interest" description="Disordered" evidence="3">
    <location>
        <begin position="215"/>
        <end position="236"/>
    </location>
</feature>
<accession>A0A3N6LLR6</accession>
<evidence type="ECO:0000259" key="4">
    <source>
        <dbReference type="Pfam" id="PF04967"/>
    </source>
</evidence>
<sequence>MSVIATISVPTTEFPFGTLLEADPETTLTVETTVPTSTGAVPYLWISAPQPDCVVGAIDAASTVESVSIVDRMNGHVLVSIDWIDRINGVLRAIERGDAIVTSAVGTHEGWSFRLRFPAYEELSTFYTDCADRGISIELVQLHETVSPDCDGRFGLTAAQRELVIAAYESGYFDVPRETTLVELGDRFGISDSAVSQRLRRGLAALIDTTMAVETDTQKSVNSDGQATPETGTETD</sequence>
<dbReference type="EMBL" id="REFY01000003">
    <property type="protein sequence ID" value="RQG89973.1"/>
    <property type="molecule type" value="Genomic_DNA"/>
</dbReference>
<dbReference type="Pfam" id="PF04967">
    <property type="entry name" value="HTH_10"/>
    <property type="match status" value="1"/>
</dbReference>
<dbReference type="RefSeq" id="WP_124178062.1">
    <property type="nucleotide sequence ID" value="NZ_REFY01000003.1"/>
</dbReference>
<evidence type="ECO:0000256" key="1">
    <source>
        <dbReference type="ARBA" id="ARBA00023015"/>
    </source>
</evidence>
<organism evidence="6 7">
    <name type="scientific">Natrarchaeobius halalkaliphilus</name>
    <dbReference type="NCBI Taxonomy" id="1679091"/>
    <lineage>
        <taxon>Archaea</taxon>
        <taxon>Methanobacteriati</taxon>
        <taxon>Methanobacteriota</taxon>
        <taxon>Stenosarchaea group</taxon>
        <taxon>Halobacteria</taxon>
        <taxon>Halobacteriales</taxon>
        <taxon>Natrialbaceae</taxon>
        <taxon>Natrarchaeobius</taxon>
    </lineage>
</organism>
<evidence type="ECO:0000256" key="3">
    <source>
        <dbReference type="SAM" id="MobiDB-lite"/>
    </source>
</evidence>
<proteinExistence type="predicted"/>
<protein>
    <submittedName>
        <fullName evidence="6">Bacterio-opsin activator</fullName>
    </submittedName>
</protein>
<dbReference type="PANTHER" id="PTHR34236">
    <property type="entry name" value="DIMETHYL SULFOXIDE REDUCTASE TRANSCRIPTIONAL ACTIVATOR"/>
    <property type="match status" value="1"/>
</dbReference>
<evidence type="ECO:0000259" key="5">
    <source>
        <dbReference type="Pfam" id="PF15915"/>
    </source>
</evidence>
<reference evidence="6 7" key="1">
    <citation type="submission" date="2018-10" db="EMBL/GenBank/DDBJ databases">
        <title>Natrarchaeobius chitinivorans gen. nov., sp. nov., and Natrarchaeobius haloalkaliphilus sp. nov., alkaliphilic, chitin-utilizing haloarchaea from hypersaline alkaline lakes.</title>
        <authorList>
            <person name="Sorokin D.Y."/>
            <person name="Elcheninov A.G."/>
            <person name="Kostrikina N.A."/>
            <person name="Bale N.J."/>
            <person name="Sinninghe Damste J.S."/>
            <person name="Khijniak T.V."/>
            <person name="Kublanov I.V."/>
            <person name="Toshchakov S.V."/>
        </authorList>
    </citation>
    <scope>NUCLEOTIDE SEQUENCE [LARGE SCALE GENOMIC DNA]</scope>
    <source>
        <strain evidence="6 7">AArcht-Sl</strain>
    </source>
</reference>
<keyword evidence="7" id="KW-1185">Reference proteome</keyword>
<dbReference type="InterPro" id="IPR007050">
    <property type="entry name" value="HTH_bacterioopsin"/>
</dbReference>
<evidence type="ECO:0000256" key="2">
    <source>
        <dbReference type="ARBA" id="ARBA00023163"/>
    </source>
</evidence>
<evidence type="ECO:0000313" key="7">
    <source>
        <dbReference type="Proteomes" id="UP000273828"/>
    </source>
</evidence>
<feature type="domain" description="HTH bat-type" evidence="4">
    <location>
        <begin position="156"/>
        <end position="206"/>
    </location>
</feature>
<dbReference type="OrthoDB" id="156233at2157"/>
<dbReference type="Proteomes" id="UP000273828">
    <property type="component" value="Unassembled WGS sequence"/>
</dbReference>
<dbReference type="PANTHER" id="PTHR34236:SF1">
    <property type="entry name" value="DIMETHYL SULFOXIDE REDUCTASE TRANSCRIPTIONAL ACTIVATOR"/>
    <property type="match status" value="1"/>
</dbReference>
<dbReference type="InterPro" id="IPR031803">
    <property type="entry name" value="BAT_GAF/HTH-assoc"/>
</dbReference>
<gene>
    <name evidence="6" type="ORF">EA462_08175</name>
</gene>
<comment type="caution">
    <text evidence="6">The sequence shown here is derived from an EMBL/GenBank/DDBJ whole genome shotgun (WGS) entry which is preliminary data.</text>
</comment>
<dbReference type="Pfam" id="PF15915">
    <property type="entry name" value="BAT"/>
    <property type="match status" value="1"/>
</dbReference>
<feature type="compositionally biased region" description="Polar residues" evidence="3">
    <location>
        <begin position="218"/>
        <end position="236"/>
    </location>
</feature>